<dbReference type="GO" id="GO:0004523">
    <property type="term" value="F:RNA-DNA hybrid ribonuclease activity"/>
    <property type="evidence" value="ECO:0007669"/>
    <property type="project" value="UniProtKB-UniRule"/>
</dbReference>
<dbReference type="Gene3D" id="3.30.420.10">
    <property type="entry name" value="Ribonuclease H-like superfamily/Ribonuclease H"/>
    <property type="match status" value="1"/>
</dbReference>
<dbReference type="InterPro" id="IPR036397">
    <property type="entry name" value="RNaseH_sf"/>
</dbReference>
<keyword evidence="12 14" id="KW-0378">Hydrolase</keyword>
<evidence type="ECO:0000313" key="20">
    <source>
        <dbReference type="Proteomes" id="UP000255277"/>
    </source>
</evidence>
<dbReference type="Proteomes" id="UP000321057">
    <property type="component" value="Unassembled WGS sequence"/>
</dbReference>
<dbReference type="CDD" id="cd07182">
    <property type="entry name" value="RNase_HII_bacteria_HII_like"/>
    <property type="match status" value="1"/>
</dbReference>
<accession>A0A0D0SNV0</accession>
<comment type="similarity">
    <text evidence="5 14 16">Belongs to the RNase HII family.</text>
</comment>
<comment type="function">
    <text evidence="3 14 16">Endonuclease that specifically degrades the RNA of RNA-DNA hybrids.</text>
</comment>
<evidence type="ECO:0000313" key="18">
    <source>
        <dbReference type="EMBL" id="GEQ04940.1"/>
    </source>
</evidence>
<evidence type="ECO:0000256" key="5">
    <source>
        <dbReference type="ARBA" id="ARBA00007383"/>
    </source>
</evidence>
<dbReference type="EMBL" id="UHDK01000001">
    <property type="protein sequence ID" value="SUM32738.1"/>
    <property type="molecule type" value="Genomic_DNA"/>
</dbReference>
<dbReference type="InterPro" id="IPR001352">
    <property type="entry name" value="RNase_HII/HIII"/>
</dbReference>
<dbReference type="NCBIfam" id="NF000594">
    <property type="entry name" value="PRK00015.1-1"/>
    <property type="match status" value="1"/>
</dbReference>
<dbReference type="Pfam" id="PF01351">
    <property type="entry name" value="RNase_HII"/>
    <property type="match status" value="1"/>
</dbReference>
<dbReference type="NCBIfam" id="NF000595">
    <property type="entry name" value="PRK00015.1-3"/>
    <property type="match status" value="1"/>
</dbReference>
<evidence type="ECO:0000256" key="3">
    <source>
        <dbReference type="ARBA" id="ARBA00004065"/>
    </source>
</evidence>
<evidence type="ECO:0000256" key="1">
    <source>
        <dbReference type="ARBA" id="ARBA00000077"/>
    </source>
</evidence>
<dbReference type="SUPFAM" id="SSF53098">
    <property type="entry name" value="Ribonuclease H-like"/>
    <property type="match status" value="1"/>
</dbReference>
<evidence type="ECO:0000256" key="6">
    <source>
        <dbReference type="ARBA" id="ARBA00012180"/>
    </source>
</evidence>
<dbReference type="GO" id="GO:0005737">
    <property type="term" value="C:cytoplasm"/>
    <property type="evidence" value="ECO:0007669"/>
    <property type="project" value="UniProtKB-SubCell"/>
</dbReference>
<dbReference type="STRING" id="1293.SH09_06760"/>
<dbReference type="GO" id="GO:0030145">
    <property type="term" value="F:manganese ion binding"/>
    <property type="evidence" value="ECO:0007669"/>
    <property type="project" value="UniProtKB-UniRule"/>
</dbReference>
<dbReference type="GO" id="GO:0003723">
    <property type="term" value="F:RNA binding"/>
    <property type="evidence" value="ECO:0007669"/>
    <property type="project" value="UniProtKB-UniRule"/>
</dbReference>
<evidence type="ECO:0000256" key="2">
    <source>
        <dbReference type="ARBA" id="ARBA00001946"/>
    </source>
</evidence>
<comment type="catalytic activity">
    <reaction evidence="1 14 15 16">
        <text>Endonucleolytic cleavage to 5'-phosphomonoester.</text>
        <dbReference type="EC" id="3.1.26.4"/>
    </reaction>
</comment>
<dbReference type="InterPro" id="IPR024567">
    <property type="entry name" value="RNase_HII/HIII_dom"/>
</dbReference>
<feature type="binding site" evidence="14 15">
    <location>
        <position position="171"/>
    </location>
    <ligand>
        <name>a divalent metal cation</name>
        <dbReference type="ChEBI" id="CHEBI:60240"/>
    </ligand>
</feature>
<feature type="domain" description="RNase H type-2" evidence="17">
    <location>
        <begin position="73"/>
        <end position="257"/>
    </location>
</feature>
<sequence>MIKQTIAEITNLLKNQQSITSIQEQSYYQDERKGVQNAIKRRIKQLEKEQALLDKYVEMSSYENDILKQNSEALICGIDEVGRGPLAGPVVACAVILNKDHQFTGLNDSKQLSAKKRNELETELKSKVYAYAYGSASVEEIDTFNIYEATKLAMLRAIAALDVRPDHLLIDAMALDIDIPQTSIIKGDAKSISIAAASVLAKEHRDQYMKQLSKKYNVYGFEKNAGYGTQQHLDGIKKYGIISEHRKSFEPIKSHFN</sequence>
<evidence type="ECO:0000256" key="15">
    <source>
        <dbReference type="PROSITE-ProRule" id="PRU01319"/>
    </source>
</evidence>
<keyword evidence="9 14" id="KW-0540">Nuclease</keyword>
<comment type="cofactor">
    <cofactor evidence="2">
        <name>Mg(2+)</name>
        <dbReference type="ChEBI" id="CHEBI:18420"/>
    </cofactor>
</comment>
<evidence type="ECO:0000313" key="19">
    <source>
        <dbReference type="EMBL" id="SUM32738.1"/>
    </source>
</evidence>
<dbReference type="InterPro" id="IPR022898">
    <property type="entry name" value="RNase_HII"/>
</dbReference>
<dbReference type="PANTHER" id="PTHR10954:SF18">
    <property type="entry name" value="RIBONUCLEASE HII"/>
    <property type="match status" value="1"/>
</dbReference>
<reference evidence="18 21" key="2">
    <citation type="submission" date="2019-07" db="EMBL/GenBank/DDBJ databases">
        <title>Whole genome shotgun sequence of Staphylococcus gallinarum NBRC 109767.</title>
        <authorList>
            <person name="Hosoyama A."/>
            <person name="Uohara A."/>
            <person name="Ohji S."/>
            <person name="Ichikawa N."/>
        </authorList>
    </citation>
    <scope>NUCLEOTIDE SEQUENCE [LARGE SCALE GENOMIC DNA]</scope>
    <source>
        <strain evidence="18 21">NBRC 109767</strain>
    </source>
</reference>
<comment type="cofactor">
    <cofactor evidence="14 15">
        <name>Mn(2+)</name>
        <dbReference type="ChEBI" id="CHEBI:29035"/>
    </cofactor>
    <cofactor evidence="14 15">
        <name>Mg(2+)</name>
        <dbReference type="ChEBI" id="CHEBI:18420"/>
    </cofactor>
    <text evidence="14 15">Manganese or magnesium. Binds 1 divalent metal ion per monomer in the absence of substrate. May bind a second metal ion after substrate binding.</text>
</comment>
<gene>
    <name evidence="14 19" type="primary">rnhB</name>
    <name evidence="19" type="ORF">NCTC12195_02187</name>
    <name evidence="18" type="ORF">SGA02_07680</name>
</gene>
<dbReference type="AlphaFoldDB" id="A0A0D0SNV0"/>
<organism evidence="19 20">
    <name type="scientific">Staphylococcus gallinarum</name>
    <dbReference type="NCBI Taxonomy" id="1293"/>
    <lineage>
        <taxon>Bacteria</taxon>
        <taxon>Bacillati</taxon>
        <taxon>Bacillota</taxon>
        <taxon>Bacilli</taxon>
        <taxon>Bacillales</taxon>
        <taxon>Staphylococcaceae</taxon>
        <taxon>Staphylococcus</taxon>
    </lineage>
</organism>
<dbReference type="GO" id="GO:0043137">
    <property type="term" value="P:DNA replication, removal of RNA primer"/>
    <property type="evidence" value="ECO:0007669"/>
    <property type="project" value="TreeGrafter"/>
</dbReference>
<dbReference type="PANTHER" id="PTHR10954">
    <property type="entry name" value="RIBONUCLEASE H2 SUBUNIT A"/>
    <property type="match status" value="1"/>
</dbReference>
<evidence type="ECO:0000256" key="7">
    <source>
        <dbReference type="ARBA" id="ARBA00019179"/>
    </source>
</evidence>
<evidence type="ECO:0000256" key="4">
    <source>
        <dbReference type="ARBA" id="ARBA00004496"/>
    </source>
</evidence>
<evidence type="ECO:0000256" key="12">
    <source>
        <dbReference type="ARBA" id="ARBA00022801"/>
    </source>
</evidence>
<evidence type="ECO:0000256" key="9">
    <source>
        <dbReference type="ARBA" id="ARBA00022722"/>
    </source>
</evidence>
<dbReference type="Proteomes" id="UP000255277">
    <property type="component" value="Unassembled WGS sequence"/>
</dbReference>
<name>A0A0D0SNV0_STAGA</name>
<evidence type="ECO:0000256" key="13">
    <source>
        <dbReference type="ARBA" id="ARBA00023211"/>
    </source>
</evidence>
<feature type="binding site" evidence="14 15">
    <location>
        <position position="80"/>
    </location>
    <ligand>
        <name>a divalent metal cation</name>
        <dbReference type="ChEBI" id="CHEBI:60240"/>
    </ligand>
</feature>
<dbReference type="EC" id="3.1.26.4" evidence="6 14"/>
<dbReference type="PROSITE" id="PS51975">
    <property type="entry name" value="RNASE_H_2"/>
    <property type="match status" value="1"/>
</dbReference>
<keyword evidence="8 14" id="KW-0963">Cytoplasm</keyword>
<protein>
    <recommendedName>
        <fullName evidence="7 14">Ribonuclease HII</fullName>
        <shortName evidence="14">RNase HII</shortName>
        <ecNumber evidence="6 14">3.1.26.4</ecNumber>
    </recommendedName>
</protein>
<proteinExistence type="inferred from homology"/>
<dbReference type="HAMAP" id="MF_00052_B">
    <property type="entry name" value="RNase_HII_B"/>
    <property type="match status" value="1"/>
</dbReference>
<comment type="subcellular location">
    <subcellularLocation>
        <location evidence="4 14">Cytoplasm</location>
    </subcellularLocation>
</comment>
<dbReference type="FunFam" id="3.30.420.10:FF:000006">
    <property type="entry name" value="Ribonuclease HII"/>
    <property type="match status" value="1"/>
</dbReference>
<dbReference type="GO" id="GO:0006298">
    <property type="term" value="P:mismatch repair"/>
    <property type="evidence" value="ECO:0007669"/>
    <property type="project" value="TreeGrafter"/>
</dbReference>
<evidence type="ECO:0000256" key="11">
    <source>
        <dbReference type="ARBA" id="ARBA00022759"/>
    </source>
</evidence>
<dbReference type="GeneID" id="93845400"/>
<keyword evidence="13 14" id="KW-0464">Manganese</keyword>
<keyword evidence="10 14" id="KW-0479">Metal-binding</keyword>
<keyword evidence="11 14" id="KW-0255">Endonuclease</keyword>
<reference evidence="19 20" key="1">
    <citation type="submission" date="2018-06" db="EMBL/GenBank/DDBJ databases">
        <authorList>
            <consortium name="Pathogen Informatics"/>
            <person name="Doyle S."/>
        </authorList>
    </citation>
    <scope>NUCLEOTIDE SEQUENCE [LARGE SCALE GENOMIC DNA]</scope>
    <source>
        <strain evidence="19 20">NCTC12195</strain>
    </source>
</reference>
<dbReference type="RefSeq" id="WP_042738866.1">
    <property type="nucleotide sequence ID" value="NZ_BKAX01000003.1"/>
</dbReference>
<evidence type="ECO:0000256" key="8">
    <source>
        <dbReference type="ARBA" id="ARBA00022490"/>
    </source>
</evidence>
<dbReference type="OrthoDB" id="9803420at2"/>
<dbReference type="EMBL" id="BKAX01000003">
    <property type="protein sequence ID" value="GEQ04940.1"/>
    <property type="molecule type" value="Genomic_DNA"/>
</dbReference>
<dbReference type="InterPro" id="IPR012337">
    <property type="entry name" value="RNaseH-like_sf"/>
</dbReference>
<evidence type="ECO:0000256" key="14">
    <source>
        <dbReference type="HAMAP-Rule" id="MF_00052"/>
    </source>
</evidence>
<keyword evidence="21" id="KW-1185">Reference proteome</keyword>
<evidence type="ECO:0000313" key="21">
    <source>
        <dbReference type="Proteomes" id="UP000321057"/>
    </source>
</evidence>
<evidence type="ECO:0000256" key="10">
    <source>
        <dbReference type="ARBA" id="ARBA00022723"/>
    </source>
</evidence>
<evidence type="ECO:0000256" key="16">
    <source>
        <dbReference type="RuleBase" id="RU003515"/>
    </source>
</evidence>
<evidence type="ECO:0000259" key="17">
    <source>
        <dbReference type="PROSITE" id="PS51975"/>
    </source>
</evidence>
<dbReference type="GO" id="GO:0032299">
    <property type="term" value="C:ribonuclease H2 complex"/>
    <property type="evidence" value="ECO:0007669"/>
    <property type="project" value="TreeGrafter"/>
</dbReference>
<feature type="binding site" evidence="14 15">
    <location>
        <position position="79"/>
    </location>
    <ligand>
        <name>a divalent metal cation</name>
        <dbReference type="ChEBI" id="CHEBI:60240"/>
    </ligand>
</feature>